<sequence length="124" mass="13853">MQVPDNYLPIMPYLIVPGAYRFLDFVKDVFGATLQYSADRSPGILMHGELRIGPAVIMFADATDVYAPFPSSMFLYVDKVDEVFAKALVRPDVTLLQELDNRPYGRGGGFKDAFGNAWWVNSPV</sequence>
<evidence type="ECO:0000313" key="2">
    <source>
        <dbReference type="EMBL" id="TDX01811.1"/>
    </source>
</evidence>
<reference evidence="2 3" key="1">
    <citation type="submission" date="2019-03" db="EMBL/GenBank/DDBJ databases">
        <title>Genomic Encyclopedia of Type Strains, Phase IV (KMG-IV): sequencing the most valuable type-strain genomes for metagenomic binning, comparative biology and taxonomic classification.</title>
        <authorList>
            <person name="Goeker M."/>
        </authorList>
    </citation>
    <scope>NUCLEOTIDE SEQUENCE [LARGE SCALE GENOMIC DNA]</scope>
    <source>
        <strain evidence="2 3">DSM 100059</strain>
    </source>
</reference>
<dbReference type="OrthoDB" id="9795306at2"/>
<dbReference type="AlphaFoldDB" id="A0A4R8DX72"/>
<feature type="domain" description="Glyoxalase/fosfomycin resistance/dioxygenase" evidence="1">
    <location>
        <begin position="14"/>
        <end position="120"/>
    </location>
</feature>
<proteinExistence type="predicted"/>
<dbReference type="Proteomes" id="UP000294498">
    <property type="component" value="Unassembled WGS sequence"/>
</dbReference>
<accession>A0A4R8DX72</accession>
<dbReference type="Pfam" id="PF00903">
    <property type="entry name" value="Glyoxalase"/>
    <property type="match status" value="1"/>
</dbReference>
<name>A0A4R8DX72_9BACT</name>
<evidence type="ECO:0000313" key="3">
    <source>
        <dbReference type="Proteomes" id="UP000294498"/>
    </source>
</evidence>
<dbReference type="Gene3D" id="3.30.720.110">
    <property type="match status" value="1"/>
</dbReference>
<dbReference type="InterPro" id="IPR004360">
    <property type="entry name" value="Glyas_Fos-R_dOase_dom"/>
</dbReference>
<dbReference type="RefSeq" id="WP_133994449.1">
    <property type="nucleotide sequence ID" value="NZ_SODV01000001.1"/>
</dbReference>
<dbReference type="InterPro" id="IPR029068">
    <property type="entry name" value="Glyas_Bleomycin-R_OHBP_Dase"/>
</dbReference>
<evidence type="ECO:0000259" key="1">
    <source>
        <dbReference type="Pfam" id="PF00903"/>
    </source>
</evidence>
<dbReference type="Gene3D" id="3.30.720.120">
    <property type="match status" value="1"/>
</dbReference>
<keyword evidence="3" id="KW-1185">Reference proteome</keyword>
<organism evidence="2 3">
    <name type="scientific">Dinghuibacter silviterrae</name>
    <dbReference type="NCBI Taxonomy" id="1539049"/>
    <lineage>
        <taxon>Bacteria</taxon>
        <taxon>Pseudomonadati</taxon>
        <taxon>Bacteroidota</taxon>
        <taxon>Chitinophagia</taxon>
        <taxon>Chitinophagales</taxon>
        <taxon>Chitinophagaceae</taxon>
        <taxon>Dinghuibacter</taxon>
    </lineage>
</organism>
<protein>
    <submittedName>
        <fullName evidence="2">Putative glyoxalase superfamily protein PhnB</fullName>
    </submittedName>
</protein>
<comment type="caution">
    <text evidence="2">The sequence shown here is derived from an EMBL/GenBank/DDBJ whole genome shotgun (WGS) entry which is preliminary data.</text>
</comment>
<gene>
    <name evidence="2" type="ORF">EDB95_2854</name>
</gene>
<dbReference type="EMBL" id="SODV01000001">
    <property type="protein sequence ID" value="TDX01811.1"/>
    <property type="molecule type" value="Genomic_DNA"/>
</dbReference>
<dbReference type="SUPFAM" id="SSF54593">
    <property type="entry name" value="Glyoxalase/Bleomycin resistance protein/Dihydroxybiphenyl dioxygenase"/>
    <property type="match status" value="1"/>
</dbReference>